<evidence type="ECO:0000313" key="2">
    <source>
        <dbReference type="Proteomes" id="UP000694620"/>
    </source>
</evidence>
<protein>
    <submittedName>
        <fullName evidence="1">Ciliary microtubule associated protein 3</fullName>
    </submittedName>
</protein>
<dbReference type="InterPro" id="IPR010736">
    <property type="entry name" value="SHIPPO-rpt"/>
</dbReference>
<dbReference type="PANTHER" id="PTHR31508:SF2">
    <property type="entry name" value="PROTEIN PITCHFORK"/>
    <property type="match status" value="1"/>
</dbReference>
<accession>A0A8C4TBH0</accession>
<name>A0A8C4TBH0_ERPCA</name>
<evidence type="ECO:0000313" key="1">
    <source>
        <dbReference type="Ensembl" id="ENSECRP00000029172.1"/>
    </source>
</evidence>
<proteinExistence type="predicted"/>
<dbReference type="Ensembl" id="ENSECRT00000029788.1">
    <property type="protein sequence ID" value="ENSECRP00000029172.1"/>
    <property type="gene ID" value="ENSECRG00000019774.1"/>
</dbReference>
<dbReference type="InterPro" id="IPR033602">
    <property type="entry name" value="CIMAP3"/>
</dbReference>
<dbReference type="GO" id="GO:0031344">
    <property type="term" value="P:regulation of cell projection organization"/>
    <property type="evidence" value="ECO:0007669"/>
    <property type="project" value="TreeGrafter"/>
</dbReference>
<organism evidence="1 2">
    <name type="scientific">Erpetoichthys calabaricus</name>
    <name type="common">Rope fish</name>
    <name type="synonym">Calamoichthys calabaricus</name>
    <dbReference type="NCBI Taxonomy" id="27687"/>
    <lineage>
        <taxon>Eukaryota</taxon>
        <taxon>Metazoa</taxon>
        <taxon>Chordata</taxon>
        <taxon>Craniata</taxon>
        <taxon>Vertebrata</taxon>
        <taxon>Euteleostomi</taxon>
        <taxon>Actinopterygii</taxon>
        <taxon>Polypteriformes</taxon>
        <taxon>Polypteridae</taxon>
        <taxon>Erpetoichthys</taxon>
    </lineage>
</organism>
<dbReference type="GO" id="GO:0008092">
    <property type="term" value="F:cytoskeletal protein binding"/>
    <property type="evidence" value="ECO:0007669"/>
    <property type="project" value="TreeGrafter"/>
</dbReference>
<dbReference type="AlphaFoldDB" id="A0A8C4TBH0"/>
<keyword evidence="2" id="KW-1185">Reference proteome</keyword>
<gene>
    <name evidence="1" type="primary">CIMAP3</name>
</gene>
<dbReference type="GeneTree" id="ENSGT00390000001017"/>
<reference evidence="1" key="2">
    <citation type="submission" date="2025-08" db="UniProtKB">
        <authorList>
            <consortium name="Ensembl"/>
        </authorList>
    </citation>
    <scope>IDENTIFICATION</scope>
</reference>
<dbReference type="Proteomes" id="UP000694620">
    <property type="component" value="Chromosome 3"/>
</dbReference>
<reference evidence="1" key="1">
    <citation type="submission" date="2021-06" db="EMBL/GenBank/DDBJ databases">
        <authorList>
            <consortium name="Wellcome Sanger Institute Data Sharing"/>
        </authorList>
    </citation>
    <scope>NUCLEOTIDE SEQUENCE [LARGE SCALE GENOMIC DNA]</scope>
</reference>
<dbReference type="Pfam" id="PF07004">
    <property type="entry name" value="SHIPPO-rpt"/>
    <property type="match status" value="2"/>
</dbReference>
<sequence length="162" mass="18708">MGNERPPIRGKPEVGPGTYNNDIITSFIHELQKRPESKKGYVIGARTASRFLPTIQTTTVSPVDYQGDLLRERTFTPAFAPFNIKSRRISISDQRKYCNPGPGAYEHDVSRTRKVSWPMRFGSPDWMQIPTPEQRTLKPEFISATQFRKHRNRIAYLSLYYS</sequence>
<reference evidence="1" key="3">
    <citation type="submission" date="2025-09" db="UniProtKB">
        <authorList>
            <consortium name="Ensembl"/>
        </authorList>
    </citation>
    <scope>IDENTIFICATION</scope>
</reference>
<dbReference type="PANTHER" id="PTHR31508">
    <property type="entry name" value="PROTEIN PITCHFORK"/>
    <property type="match status" value="1"/>
</dbReference>